<dbReference type="EMBL" id="CP061081">
    <property type="protein sequence ID" value="QNT07426.1"/>
    <property type="molecule type" value="Genomic_DNA"/>
</dbReference>
<reference evidence="1 2" key="1">
    <citation type="submission" date="2020-09" db="EMBL/GenBank/DDBJ databases">
        <title>Complete genome sequence of an Arctic sea ice bacterium Marinomonas arctica BSI20414.</title>
        <authorList>
            <person name="Liao L."/>
            <person name="Chen B."/>
        </authorList>
    </citation>
    <scope>NUCLEOTIDE SEQUENCE [LARGE SCALE GENOMIC DNA]</scope>
    <source>
        <strain evidence="1 2">BSI20414</strain>
    </source>
</reference>
<organism evidence="1 2">
    <name type="scientific">Marinomonas arctica</name>
    <dbReference type="NCBI Taxonomy" id="383750"/>
    <lineage>
        <taxon>Bacteria</taxon>
        <taxon>Pseudomonadati</taxon>
        <taxon>Pseudomonadota</taxon>
        <taxon>Gammaproteobacteria</taxon>
        <taxon>Oceanospirillales</taxon>
        <taxon>Oceanospirillaceae</taxon>
        <taxon>Marinomonas</taxon>
    </lineage>
</organism>
<proteinExistence type="predicted"/>
<name>A0A7H1JAB0_9GAMM</name>
<accession>A0A7H1JAB0</accession>
<gene>
    <name evidence="1" type="ORF">IBG28_07365</name>
</gene>
<keyword evidence="2" id="KW-1185">Reference proteome</keyword>
<sequence>MNRNWEDDFNFDDYDDYKEASCEWERLRQENSINGWIYVGLDTRYDNMAKIGLTTGQLGTRASGSQNPFYALLCAFKIKEGVAPLKVSEIESGVIALLCQYYERIRHRTSGRLSEWFYVNPLAMRELVHDFLYEKYSWEMYSYHCSDRDIGVIYSWENKQLLSGAPRNPYQANDLSSPPVDFACYMPGGCGADCNCWD</sequence>
<dbReference type="RefSeq" id="WP_111606579.1">
    <property type="nucleotide sequence ID" value="NZ_BMLJ01000007.1"/>
</dbReference>
<dbReference type="AlphaFoldDB" id="A0A7H1JAB0"/>
<dbReference type="OrthoDB" id="7042091at2"/>
<dbReference type="KEGG" id="mard:IBG28_07365"/>
<evidence type="ECO:0000313" key="2">
    <source>
        <dbReference type="Proteomes" id="UP000516370"/>
    </source>
</evidence>
<protein>
    <submittedName>
        <fullName evidence="1">Uncharacterized protein</fullName>
    </submittedName>
</protein>
<evidence type="ECO:0000313" key="1">
    <source>
        <dbReference type="EMBL" id="QNT07426.1"/>
    </source>
</evidence>
<dbReference type="Proteomes" id="UP000516370">
    <property type="component" value="Chromosome"/>
</dbReference>